<feature type="transmembrane region" description="Helical" evidence="2">
    <location>
        <begin position="38"/>
        <end position="60"/>
    </location>
</feature>
<evidence type="ECO:0000256" key="2">
    <source>
        <dbReference type="SAM" id="Phobius"/>
    </source>
</evidence>
<accession>A0A4Z1DXX3</accession>
<reference evidence="3 4" key="1">
    <citation type="submission" date="2019-04" db="EMBL/GenBank/DDBJ databases">
        <title>Genome sequencing of Streptococcus rubneri DSM 26920(T).</title>
        <authorList>
            <person name="Kook J.-K."/>
            <person name="Park S.-N."/>
            <person name="Lim Y.K."/>
        </authorList>
    </citation>
    <scope>NUCLEOTIDE SEQUENCE [LARGE SCALE GENOMIC DNA]</scope>
    <source>
        <strain evidence="3 4">DSM 26920</strain>
    </source>
</reference>
<feature type="region of interest" description="Disordered" evidence="1">
    <location>
        <begin position="259"/>
        <end position="288"/>
    </location>
</feature>
<feature type="transmembrane region" description="Helical" evidence="2">
    <location>
        <begin position="385"/>
        <end position="410"/>
    </location>
</feature>
<evidence type="ECO:0000256" key="1">
    <source>
        <dbReference type="SAM" id="MobiDB-lite"/>
    </source>
</evidence>
<dbReference type="OrthoDB" id="9954529at2"/>
<keyword evidence="4" id="KW-1185">Reference proteome</keyword>
<proteinExistence type="predicted"/>
<feature type="transmembrane region" description="Helical" evidence="2">
    <location>
        <begin position="67"/>
        <end position="83"/>
    </location>
</feature>
<dbReference type="Proteomes" id="UP000297986">
    <property type="component" value="Unassembled WGS sequence"/>
</dbReference>
<organism evidence="3 4">
    <name type="scientific">Streptococcus rubneri</name>
    <dbReference type="NCBI Taxonomy" id="1234680"/>
    <lineage>
        <taxon>Bacteria</taxon>
        <taxon>Bacillati</taxon>
        <taxon>Bacillota</taxon>
        <taxon>Bacilli</taxon>
        <taxon>Lactobacillales</taxon>
        <taxon>Streptococcaceae</taxon>
        <taxon>Streptococcus</taxon>
    </lineage>
</organism>
<feature type="transmembrane region" description="Helical" evidence="2">
    <location>
        <begin position="197"/>
        <end position="220"/>
    </location>
</feature>
<name>A0A4Z1DXX3_9STRE</name>
<evidence type="ECO:0000313" key="4">
    <source>
        <dbReference type="Proteomes" id="UP000297986"/>
    </source>
</evidence>
<keyword evidence="2" id="KW-1133">Transmembrane helix</keyword>
<keyword evidence="2" id="KW-0472">Membrane</keyword>
<dbReference type="AlphaFoldDB" id="A0A4Z1DXX3"/>
<feature type="transmembrane region" description="Helical" evidence="2">
    <location>
        <begin position="7"/>
        <end position="32"/>
    </location>
</feature>
<protein>
    <submittedName>
        <fullName evidence="3">Uncharacterized protein</fullName>
    </submittedName>
</protein>
<sequence>MSRKFWYGLLFLVQILGVAYQGFLLLSGYTGIGENHPVIGFSLTQILLWLAFQVSLTVLVMRNEERIEGFLPYSVLLTLSMFWPEALPIGIYGSGFMVVCFQILSFAILMFLIGKVDWLRLCSSIRKENTWYPMLPLVSLGISILQLVDRIPVLLRFWNILDHSKSDFYWRLFEVVDDEVLLIALLTSFLIMKNKKFLVIVTCLYCSFYVPSVLLNLLVLKTTSPIPFYHSVISLYLVYRQKESLQKLFGMQANAYTDKEGGASGDEEGTAERLKSQRSSNEGRSGNKESSSLLSYLLSHPKRLGYPNYFSLIREKLFIAPLVMLFGNQSSDRSERVVTKGLEAGQERPTVDVTLEQADNSNQSFENSRQPVNGVLTNKENASSLYSYLFALPKWLGLTYYGLGIIGLLLTGPVAFIFFYATHLHLILFTIGFALSQYALNIDSRLLWSTSSIFYVLSVVVGLILPLQLLSLSVFIVVILGAIFWEKRPKVLRDRW</sequence>
<keyword evidence="2" id="KW-0812">Transmembrane</keyword>
<feature type="transmembrane region" description="Helical" evidence="2">
    <location>
        <begin position="452"/>
        <end position="485"/>
    </location>
</feature>
<feature type="transmembrane region" description="Helical" evidence="2">
    <location>
        <begin position="131"/>
        <end position="148"/>
    </location>
</feature>
<evidence type="ECO:0000313" key="3">
    <source>
        <dbReference type="EMBL" id="TGN92876.1"/>
    </source>
</evidence>
<dbReference type="EMBL" id="SRRP01000001">
    <property type="protein sequence ID" value="TGN92876.1"/>
    <property type="molecule type" value="Genomic_DNA"/>
</dbReference>
<feature type="transmembrane region" description="Helical" evidence="2">
    <location>
        <begin position="417"/>
        <end position="440"/>
    </location>
</feature>
<feature type="transmembrane region" description="Helical" evidence="2">
    <location>
        <begin position="89"/>
        <end position="111"/>
    </location>
</feature>
<comment type="caution">
    <text evidence="3">The sequence shown here is derived from an EMBL/GenBank/DDBJ whole genome shotgun (WGS) entry which is preliminary data.</text>
</comment>
<feature type="transmembrane region" description="Helical" evidence="2">
    <location>
        <begin position="168"/>
        <end position="190"/>
    </location>
</feature>
<gene>
    <name evidence="3" type="ORF">E5S68_04100</name>
</gene>